<gene>
    <name evidence="2" type="ORF">CRENBAI_008122</name>
</gene>
<comment type="similarity">
    <text evidence="1">Belongs to the glycosyl hydrolase 47 family.</text>
</comment>
<dbReference type="AlphaFoldDB" id="A0AAV9QXZ9"/>
<comment type="caution">
    <text evidence="2">The sequence shown here is derived from an EMBL/GenBank/DDBJ whole genome shotgun (WGS) entry which is preliminary data.</text>
</comment>
<dbReference type="Proteomes" id="UP001311232">
    <property type="component" value="Unassembled WGS sequence"/>
</dbReference>
<protein>
    <recommendedName>
        <fullName evidence="4">Alpha-1,2-Mannosidase</fullName>
    </recommendedName>
</protein>
<dbReference type="GO" id="GO:0005509">
    <property type="term" value="F:calcium ion binding"/>
    <property type="evidence" value="ECO:0007669"/>
    <property type="project" value="InterPro"/>
</dbReference>
<dbReference type="GO" id="GO:0016020">
    <property type="term" value="C:membrane"/>
    <property type="evidence" value="ECO:0007669"/>
    <property type="project" value="InterPro"/>
</dbReference>
<dbReference type="SUPFAM" id="SSF48225">
    <property type="entry name" value="Seven-hairpin glycosidases"/>
    <property type="match status" value="1"/>
</dbReference>
<keyword evidence="3" id="KW-1185">Reference proteome</keyword>
<dbReference type="GO" id="GO:0004571">
    <property type="term" value="F:mannosyl-oligosaccharide 1,2-alpha-mannosidase activity"/>
    <property type="evidence" value="ECO:0007669"/>
    <property type="project" value="InterPro"/>
</dbReference>
<dbReference type="InterPro" id="IPR036026">
    <property type="entry name" value="Seven-hairpin_glycosidases"/>
</dbReference>
<dbReference type="InterPro" id="IPR001382">
    <property type="entry name" value="Glyco_hydro_47"/>
</dbReference>
<name>A0AAV9QXZ9_9TELE</name>
<accession>A0AAV9QXZ9</accession>
<dbReference type="GO" id="GO:0005975">
    <property type="term" value="P:carbohydrate metabolic process"/>
    <property type="evidence" value="ECO:0007669"/>
    <property type="project" value="InterPro"/>
</dbReference>
<evidence type="ECO:0000256" key="1">
    <source>
        <dbReference type="ARBA" id="ARBA00007658"/>
    </source>
</evidence>
<reference evidence="2 3" key="1">
    <citation type="submission" date="2021-06" db="EMBL/GenBank/DDBJ databases">
        <authorList>
            <person name="Palmer J.M."/>
        </authorList>
    </citation>
    <scope>NUCLEOTIDE SEQUENCE [LARGE SCALE GENOMIC DNA]</scope>
    <source>
        <strain evidence="2 3">MEX-2019</strain>
        <tissue evidence="2">Muscle</tissue>
    </source>
</reference>
<feature type="non-terminal residue" evidence="2">
    <location>
        <position position="1"/>
    </location>
</feature>
<dbReference type="EMBL" id="JAHHUM010002761">
    <property type="protein sequence ID" value="KAK5600875.1"/>
    <property type="molecule type" value="Genomic_DNA"/>
</dbReference>
<sequence length="110" mass="12340">NGEASLFEVNIRYVGGLLSAYYLTGEKGSSCCSHFSYHLSSQLPGFRKEMGKKRQAREGGRHASRVPRSRIQPCKAVLRTNRLCVGLLFYSCAMCHPFCCLLSKQNRCNC</sequence>
<evidence type="ECO:0008006" key="4">
    <source>
        <dbReference type="Google" id="ProtNLM"/>
    </source>
</evidence>
<proteinExistence type="inferred from homology"/>
<dbReference type="InterPro" id="IPR012341">
    <property type="entry name" value="6hp_glycosidase-like_sf"/>
</dbReference>
<dbReference type="Pfam" id="PF01532">
    <property type="entry name" value="Glyco_hydro_47"/>
    <property type="match status" value="1"/>
</dbReference>
<evidence type="ECO:0000313" key="3">
    <source>
        <dbReference type="Proteomes" id="UP001311232"/>
    </source>
</evidence>
<evidence type="ECO:0000313" key="2">
    <source>
        <dbReference type="EMBL" id="KAK5600875.1"/>
    </source>
</evidence>
<organism evidence="2 3">
    <name type="scientific">Crenichthys baileyi</name>
    <name type="common">White River springfish</name>
    <dbReference type="NCBI Taxonomy" id="28760"/>
    <lineage>
        <taxon>Eukaryota</taxon>
        <taxon>Metazoa</taxon>
        <taxon>Chordata</taxon>
        <taxon>Craniata</taxon>
        <taxon>Vertebrata</taxon>
        <taxon>Euteleostomi</taxon>
        <taxon>Actinopterygii</taxon>
        <taxon>Neopterygii</taxon>
        <taxon>Teleostei</taxon>
        <taxon>Neoteleostei</taxon>
        <taxon>Acanthomorphata</taxon>
        <taxon>Ovalentaria</taxon>
        <taxon>Atherinomorphae</taxon>
        <taxon>Cyprinodontiformes</taxon>
        <taxon>Goodeidae</taxon>
        <taxon>Crenichthys</taxon>
    </lineage>
</organism>
<dbReference type="Gene3D" id="1.50.10.10">
    <property type="match status" value="1"/>
</dbReference>